<evidence type="ECO:0000256" key="4">
    <source>
        <dbReference type="ARBA" id="ARBA00022691"/>
    </source>
</evidence>
<gene>
    <name evidence="8" type="ORF">NH26_12915</name>
</gene>
<feature type="binding site" evidence="6">
    <location>
        <position position="138"/>
    </location>
    <ligand>
        <name>S-adenosyl-L-methionine</name>
        <dbReference type="ChEBI" id="CHEBI:59789"/>
    </ligand>
</feature>
<dbReference type="Gene3D" id="2.30.130.60">
    <property type="match status" value="1"/>
</dbReference>
<sequence>MANRSENLPKKFTDRLSGQLSAEDFESFKAAIDGDVPVSYRTNPFKPADIEFSDTTPVPWCDEAKYIAKRPSFAEDPLIFAGAYYVQEASSMFLWQALKQHAPLDKDIKVLDLCAAPGGKSTLINSLLTEKSVLVSNEIVGKRSLPLIDNLVRWGNPNTIVTGSYAESFSQLREYFDVIVTDAPCSGEGMFRKDPKAAGLWSPSLVNSCADVQTDIVNHIPRALKMGGLYIYSTCTFAPEENERRVEQILETGEFEPLDIDLKEEWGITKIEVEKEGVTATGYRFIFHKTKGEGLFLAAFRKKGEEARTQKFSISPKKIKSIFMVRKRESEDLRKWIKNGKDFEFYQDDREDVFAIPSHMVQDFKILSVSQKVRHQGIKIGRFNKKNNQLIPDHELAVSNIAAEDIPRHDVEYRDAINFLKKQEMSMRSIQGVKGWAIITYKGLALGWVKALPNRLNNYYPSELRLRKDV</sequence>
<dbReference type="PANTHER" id="PTHR22807">
    <property type="entry name" value="NOP2 YEAST -RELATED NOL1/NOP2/FMU SUN DOMAIN-CONTAINING"/>
    <property type="match status" value="1"/>
</dbReference>
<dbReference type="AlphaFoldDB" id="A0A1S1Z242"/>
<keyword evidence="2 6" id="KW-0489">Methyltransferase</keyword>
<dbReference type="EMBL" id="JRYR02000001">
    <property type="protein sequence ID" value="OHX67175.1"/>
    <property type="molecule type" value="Genomic_DNA"/>
</dbReference>
<dbReference type="Pfam" id="PF13636">
    <property type="entry name" value="Methyltranf_PUA"/>
    <property type="match status" value="1"/>
</dbReference>
<dbReference type="InterPro" id="IPR027391">
    <property type="entry name" value="Nol1_Nop2_Fmu_2"/>
</dbReference>
<comment type="caution">
    <text evidence="6">Lacks conserved residue(s) required for the propagation of feature annotation.</text>
</comment>
<evidence type="ECO:0000313" key="9">
    <source>
        <dbReference type="Proteomes" id="UP000179797"/>
    </source>
</evidence>
<dbReference type="PANTHER" id="PTHR22807:SF30">
    <property type="entry name" value="28S RRNA (CYTOSINE(4447)-C(5))-METHYLTRANSFERASE-RELATED"/>
    <property type="match status" value="1"/>
</dbReference>
<evidence type="ECO:0000256" key="1">
    <source>
        <dbReference type="ARBA" id="ARBA00022490"/>
    </source>
</evidence>
<dbReference type="SUPFAM" id="SSF53335">
    <property type="entry name" value="S-adenosyl-L-methionine-dependent methyltransferases"/>
    <property type="match status" value="1"/>
</dbReference>
<evidence type="ECO:0000313" key="8">
    <source>
        <dbReference type="EMBL" id="OHX67175.1"/>
    </source>
</evidence>
<evidence type="ECO:0000256" key="2">
    <source>
        <dbReference type="ARBA" id="ARBA00022603"/>
    </source>
</evidence>
<dbReference type="InterPro" id="IPR049560">
    <property type="entry name" value="MeTrfase_RsmB-F_NOP2_cat"/>
</dbReference>
<dbReference type="Pfam" id="PF01189">
    <property type="entry name" value="Methyltr_RsmB-F"/>
    <property type="match status" value="1"/>
</dbReference>
<feature type="domain" description="SAM-dependent MTase RsmB/NOP-type" evidence="7">
    <location>
        <begin position="1"/>
        <end position="303"/>
    </location>
</feature>
<dbReference type="Gene3D" id="3.30.70.1170">
    <property type="entry name" value="Sun protein, domain 3"/>
    <property type="match status" value="1"/>
</dbReference>
<dbReference type="Pfam" id="PF17125">
    <property type="entry name" value="Methyltr_RsmF_N"/>
    <property type="match status" value="1"/>
</dbReference>
<dbReference type="PROSITE" id="PS51686">
    <property type="entry name" value="SAM_MT_RSMB_NOP"/>
    <property type="match status" value="1"/>
</dbReference>
<dbReference type="OrthoDB" id="9810297at2"/>
<dbReference type="PRINTS" id="PR02008">
    <property type="entry name" value="RCMTFAMILY"/>
</dbReference>
<reference evidence="8 9" key="1">
    <citation type="journal article" date="2012" name="Int. J. Syst. Evol. Microbiol.">
        <title>Flammeovirga pacifica sp. nov., isolated from deep-sea sediment.</title>
        <authorList>
            <person name="Xu H."/>
            <person name="Fu Y."/>
            <person name="Yang N."/>
            <person name="Ding Z."/>
            <person name="Lai Q."/>
            <person name="Zeng R."/>
        </authorList>
    </citation>
    <scope>NUCLEOTIDE SEQUENCE [LARGE SCALE GENOMIC DNA]</scope>
    <source>
        <strain evidence="9">DSM 24597 / LMG 26175 / WPAGA1</strain>
    </source>
</reference>
<keyword evidence="1" id="KW-0963">Cytoplasm</keyword>
<evidence type="ECO:0000256" key="6">
    <source>
        <dbReference type="PROSITE-ProRule" id="PRU01023"/>
    </source>
</evidence>
<comment type="caution">
    <text evidence="8">The sequence shown here is derived from an EMBL/GenBank/DDBJ whole genome shotgun (WGS) entry which is preliminary data.</text>
</comment>
<keyword evidence="5 6" id="KW-0694">RNA-binding</keyword>
<feature type="binding site" evidence="6">
    <location>
        <begin position="114"/>
        <end position="120"/>
    </location>
    <ligand>
        <name>S-adenosyl-L-methionine</name>
        <dbReference type="ChEBI" id="CHEBI:59789"/>
    </ligand>
</feature>
<dbReference type="GO" id="GO:0001510">
    <property type="term" value="P:RNA methylation"/>
    <property type="evidence" value="ECO:0007669"/>
    <property type="project" value="InterPro"/>
</dbReference>
<proteinExistence type="inferred from homology"/>
<evidence type="ECO:0000256" key="3">
    <source>
        <dbReference type="ARBA" id="ARBA00022679"/>
    </source>
</evidence>
<evidence type="ECO:0000256" key="5">
    <source>
        <dbReference type="ARBA" id="ARBA00022884"/>
    </source>
</evidence>
<dbReference type="GO" id="GO:0003723">
    <property type="term" value="F:RNA binding"/>
    <property type="evidence" value="ECO:0007669"/>
    <property type="project" value="UniProtKB-UniRule"/>
</dbReference>
<dbReference type="Proteomes" id="UP000179797">
    <property type="component" value="Unassembled WGS sequence"/>
</dbReference>
<keyword evidence="9" id="KW-1185">Reference proteome</keyword>
<accession>A0A1S1Z242</accession>
<dbReference type="InterPro" id="IPR023267">
    <property type="entry name" value="RCMT"/>
</dbReference>
<dbReference type="GO" id="GO:0008173">
    <property type="term" value="F:RNA methyltransferase activity"/>
    <property type="evidence" value="ECO:0007669"/>
    <property type="project" value="InterPro"/>
</dbReference>
<dbReference type="Gene3D" id="3.40.50.150">
    <property type="entry name" value="Vaccinia Virus protein VP39"/>
    <property type="match status" value="1"/>
</dbReference>
<dbReference type="InterPro" id="IPR029063">
    <property type="entry name" value="SAM-dependent_MTases_sf"/>
</dbReference>
<feature type="binding site" evidence="6">
    <location>
        <position position="182"/>
    </location>
    <ligand>
        <name>S-adenosyl-L-methionine</name>
        <dbReference type="ChEBI" id="CHEBI:59789"/>
    </ligand>
</feature>
<keyword evidence="3 6" id="KW-0808">Transferase</keyword>
<keyword evidence="4 6" id="KW-0949">S-adenosyl-L-methionine</keyword>
<protein>
    <recommendedName>
        <fullName evidence="7">SAM-dependent MTase RsmB/NOP-type domain-containing protein</fullName>
    </recommendedName>
</protein>
<feature type="active site" description="Nucleophile" evidence="6">
    <location>
        <position position="235"/>
    </location>
</feature>
<dbReference type="RefSeq" id="WP_044225760.1">
    <property type="nucleotide sequence ID" value="NZ_JRYR02000001.1"/>
</dbReference>
<evidence type="ECO:0000259" key="7">
    <source>
        <dbReference type="PROSITE" id="PS51686"/>
    </source>
</evidence>
<dbReference type="InterPro" id="IPR001678">
    <property type="entry name" value="MeTrfase_RsmB-F_NOP2_dom"/>
</dbReference>
<dbReference type="InterPro" id="IPR031341">
    <property type="entry name" value="Methyltr_RsmF_N"/>
</dbReference>
<dbReference type="STRING" id="915059.NH26_12915"/>
<organism evidence="8 9">
    <name type="scientific">Flammeovirga pacifica</name>
    <dbReference type="NCBI Taxonomy" id="915059"/>
    <lineage>
        <taxon>Bacteria</taxon>
        <taxon>Pseudomonadati</taxon>
        <taxon>Bacteroidota</taxon>
        <taxon>Cytophagia</taxon>
        <taxon>Cytophagales</taxon>
        <taxon>Flammeovirgaceae</taxon>
        <taxon>Flammeovirga</taxon>
    </lineage>
</organism>
<comment type="similarity">
    <text evidence="6">Belongs to the class I-like SAM-binding methyltransferase superfamily. RsmB/NOP family.</text>
</comment>
<name>A0A1S1Z242_FLAPC</name>